<evidence type="ECO:0000256" key="16">
    <source>
        <dbReference type="PIRSR" id="PIRSR000894-2"/>
    </source>
</evidence>
<dbReference type="AlphaFoldDB" id="A0A238FKS9"/>
<evidence type="ECO:0000256" key="1">
    <source>
        <dbReference type="ARBA" id="ARBA00004613"/>
    </source>
</evidence>
<dbReference type="Proteomes" id="UP000198372">
    <property type="component" value="Unassembled WGS sequence"/>
</dbReference>
<dbReference type="STRING" id="269621.A0A238FKS9"/>
<evidence type="ECO:0000256" key="2">
    <source>
        <dbReference type="ARBA" id="ARBA00011245"/>
    </source>
</evidence>
<sequence>MGVMSRENNDHAVRTSGPRSSRRKGQLRNITGGPATAIVAALILCANQARAAPSTSYLNALTHFAHYSPYQPSATYGSGTPEWAGRVQQVNILQSNGASGPTAKLSAAMQASVKKVAGRAKYSLAEMQFLGNYSYALGSEGALMAYGKTESYNAGVQASTRYGCKKDEECDPFVRASGSPRVLESSEHWVRGFKSHAGYGASTSVVFPESKGSNNTLLDTCPKLASSLPSAQEEWRAVWTPAIIERLQREEDYGLDSLDIVHFAYLCAFESLAINATSPFCGLFRRSELQYIEYDGDLDKYYEHSYGAKLARSQAVGYLNEVLAWMTGERSHVDEDRTQVNHTVDSNPKTFPLRAKFMNVDFTHDDQLLAVITLLGFFHDVSLSTTLPCPMRTFVASKMVPFAGRLVIEQVHSPMFENAFGWFRHDTVRVLVNDKRMNLSNLCRESTLSYGGTLCEYSDFVAALERIVATGTKEFAGCGFVPAN</sequence>
<dbReference type="GO" id="GO:0003993">
    <property type="term" value="F:acid phosphatase activity"/>
    <property type="evidence" value="ECO:0007669"/>
    <property type="project" value="TreeGrafter"/>
</dbReference>
<dbReference type="Gene3D" id="3.40.50.1240">
    <property type="entry name" value="Phosphoglycerate mutase-like"/>
    <property type="match status" value="1"/>
</dbReference>
<dbReference type="PANTHER" id="PTHR20963:SF24">
    <property type="entry name" value="3-PHYTASE B"/>
    <property type="match status" value="1"/>
</dbReference>
<proteinExistence type="predicted"/>
<evidence type="ECO:0000256" key="12">
    <source>
        <dbReference type="ARBA" id="ARBA00043748"/>
    </source>
</evidence>
<dbReference type="GO" id="GO:0005576">
    <property type="term" value="C:extracellular region"/>
    <property type="evidence" value="ECO:0007669"/>
    <property type="project" value="UniProtKB-SubCell"/>
</dbReference>
<evidence type="ECO:0000256" key="8">
    <source>
        <dbReference type="ARBA" id="ARBA00042300"/>
    </source>
</evidence>
<evidence type="ECO:0000256" key="10">
    <source>
        <dbReference type="ARBA" id="ARBA00043675"/>
    </source>
</evidence>
<dbReference type="PIRSF" id="PIRSF000894">
    <property type="entry name" value="Acid_phosphatase"/>
    <property type="match status" value="1"/>
</dbReference>
<protein>
    <recommendedName>
        <fullName evidence="14">Phytase A</fullName>
    </recommendedName>
    <alternativeName>
        <fullName evidence="15">Histidine acid phosphatase phyA</fullName>
    </alternativeName>
    <alternativeName>
        <fullName evidence="8">Myo-inositol hexakisphosphate phosphohydrolase A</fullName>
    </alternativeName>
    <alternativeName>
        <fullName evidence="7">Myo-inositol-hexaphosphate 3-phosphohydrolase A</fullName>
    </alternativeName>
</protein>
<evidence type="ECO:0000313" key="18">
    <source>
        <dbReference type="EMBL" id="SCV73399.1"/>
    </source>
</evidence>
<evidence type="ECO:0000313" key="19">
    <source>
        <dbReference type="Proteomes" id="UP000198372"/>
    </source>
</evidence>
<dbReference type="PANTHER" id="PTHR20963">
    <property type="entry name" value="MULTIPLE INOSITOL POLYPHOSPHATE PHOSPHATASE-RELATED"/>
    <property type="match status" value="1"/>
</dbReference>
<evidence type="ECO:0000256" key="9">
    <source>
        <dbReference type="ARBA" id="ARBA00043670"/>
    </source>
</evidence>
<dbReference type="Pfam" id="PF00328">
    <property type="entry name" value="His_Phos_2"/>
    <property type="match status" value="1"/>
</dbReference>
<comment type="subcellular location">
    <subcellularLocation>
        <location evidence="1">Secreted</location>
    </subcellularLocation>
</comment>
<evidence type="ECO:0000256" key="13">
    <source>
        <dbReference type="ARBA" id="ARBA00043788"/>
    </source>
</evidence>
<dbReference type="InterPro" id="IPR000560">
    <property type="entry name" value="His_Pase_clade-2"/>
</dbReference>
<comment type="catalytic activity">
    <reaction evidence="10">
        <text>1D-myo-inositol 1,2-bisphosphate + H2O = 1D-myo-inositol 2-phosphate + phosphate</text>
        <dbReference type="Rhea" id="RHEA:77135"/>
        <dbReference type="ChEBI" id="CHEBI:15377"/>
        <dbReference type="ChEBI" id="CHEBI:43474"/>
        <dbReference type="ChEBI" id="CHEBI:84142"/>
        <dbReference type="ChEBI" id="CHEBI:195539"/>
    </reaction>
    <physiologicalReaction direction="left-to-right" evidence="10">
        <dbReference type="Rhea" id="RHEA:77136"/>
    </physiologicalReaction>
</comment>
<evidence type="ECO:0000256" key="14">
    <source>
        <dbReference type="ARBA" id="ARBA00044106"/>
    </source>
</evidence>
<keyword evidence="3" id="KW-0964">Secreted</keyword>
<dbReference type="InterPro" id="IPR029033">
    <property type="entry name" value="His_PPase_superfam"/>
</dbReference>
<keyword evidence="19" id="KW-1185">Reference proteome</keyword>
<keyword evidence="6" id="KW-0325">Glycoprotein</keyword>
<evidence type="ECO:0000256" key="6">
    <source>
        <dbReference type="ARBA" id="ARBA00023180"/>
    </source>
</evidence>
<gene>
    <name evidence="18" type="ORF">BQ2448_7325</name>
</gene>
<comment type="subunit">
    <text evidence="2">Monomer.</text>
</comment>
<organism evidence="18 19">
    <name type="scientific">Microbotryum intermedium</name>
    <dbReference type="NCBI Taxonomy" id="269621"/>
    <lineage>
        <taxon>Eukaryota</taxon>
        <taxon>Fungi</taxon>
        <taxon>Dikarya</taxon>
        <taxon>Basidiomycota</taxon>
        <taxon>Pucciniomycotina</taxon>
        <taxon>Microbotryomycetes</taxon>
        <taxon>Microbotryales</taxon>
        <taxon>Microbotryaceae</taxon>
        <taxon>Microbotryum</taxon>
    </lineage>
</organism>
<dbReference type="EMBL" id="FMSP01000018">
    <property type="protein sequence ID" value="SCV73399.1"/>
    <property type="molecule type" value="Genomic_DNA"/>
</dbReference>
<evidence type="ECO:0000256" key="7">
    <source>
        <dbReference type="ARBA" id="ARBA00041857"/>
    </source>
</evidence>
<name>A0A238FKS9_9BASI</name>
<evidence type="ECO:0000256" key="5">
    <source>
        <dbReference type="ARBA" id="ARBA00023157"/>
    </source>
</evidence>
<dbReference type="SUPFAM" id="SSF53254">
    <property type="entry name" value="Phosphoglycerate mutase-like"/>
    <property type="match status" value="1"/>
</dbReference>
<accession>A0A238FKS9</accession>
<comment type="catalytic activity">
    <reaction evidence="12">
        <text>1D-myo-inositol 1,2,4,5,6-pentakisphosphate + H2O = 1D-myo-inositol 1,2,5,6-tetrakisphosphate + phosphate</text>
        <dbReference type="Rhea" id="RHEA:77115"/>
        <dbReference type="ChEBI" id="CHEBI:15377"/>
        <dbReference type="ChEBI" id="CHEBI:43474"/>
        <dbReference type="ChEBI" id="CHEBI:57798"/>
        <dbReference type="ChEBI" id="CHEBI:195535"/>
    </reaction>
    <physiologicalReaction direction="left-to-right" evidence="12">
        <dbReference type="Rhea" id="RHEA:77116"/>
    </physiologicalReaction>
</comment>
<evidence type="ECO:0000256" key="11">
    <source>
        <dbReference type="ARBA" id="ARBA00043721"/>
    </source>
</evidence>
<keyword evidence="5 16" id="KW-1015">Disulfide bond</keyword>
<dbReference type="OrthoDB" id="6509975at2759"/>
<evidence type="ECO:0000256" key="4">
    <source>
        <dbReference type="ARBA" id="ARBA00022801"/>
    </source>
</evidence>
<dbReference type="CDD" id="cd07061">
    <property type="entry name" value="HP_HAP_like"/>
    <property type="match status" value="1"/>
</dbReference>
<feature type="disulfide bond" evidence="16">
    <location>
        <begin position="267"/>
        <end position="281"/>
    </location>
</feature>
<keyword evidence="4" id="KW-0378">Hydrolase</keyword>
<comment type="catalytic activity">
    <reaction evidence="11">
        <text>1D-myo-inositol 1,2,6-trisphosphate + H2O = 1D-myo-inositol 1,2-bisphosphate + phosphate</text>
        <dbReference type="Rhea" id="RHEA:77131"/>
        <dbReference type="ChEBI" id="CHEBI:15377"/>
        <dbReference type="ChEBI" id="CHEBI:43474"/>
        <dbReference type="ChEBI" id="CHEBI:195537"/>
        <dbReference type="ChEBI" id="CHEBI:195539"/>
    </reaction>
    <physiologicalReaction direction="left-to-right" evidence="11">
        <dbReference type="Rhea" id="RHEA:77132"/>
    </physiologicalReaction>
</comment>
<evidence type="ECO:0000256" key="15">
    <source>
        <dbReference type="ARBA" id="ARBA00044262"/>
    </source>
</evidence>
<comment type="catalytic activity">
    <reaction evidence="13">
        <text>1D-myo-inositol hexakisphosphate + H2O = 1D-myo-inositol 1,2,4,5,6-pentakisphosphate + phosphate</text>
        <dbReference type="Rhea" id="RHEA:16989"/>
        <dbReference type="ChEBI" id="CHEBI:15377"/>
        <dbReference type="ChEBI" id="CHEBI:43474"/>
        <dbReference type="ChEBI" id="CHEBI:57798"/>
        <dbReference type="ChEBI" id="CHEBI:58130"/>
        <dbReference type="EC" id="3.1.3.8"/>
    </reaction>
    <physiologicalReaction direction="left-to-right" evidence="13">
        <dbReference type="Rhea" id="RHEA:16990"/>
    </physiologicalReaction>
</comment>
<evidence type="ECO:0000256" key="17">
    <source>
        <dbReference type="SAM" id="MobiDB-lite"/>
    </source>
</evidence>
<evidence type="ECO:0000256" key="3">
    <source>
        <dbReference type="ARBA" id="ARBA00022525"/>
    </source>
</evidence>
<dbReference type="GO" id="GO:0016158">
    <property type="term" value="F:inositol hexakisphosphate 3-phosphatase activity"/>
    <property type="evidence" value="ECO:0007669"/>
    <property type="project" value="UniProtKB-EC"/>
</dbReference>
<comment type="catalytic activity">
    <reaction evidence="9">
        <text>1D-myo-inositol 1,2,5,6-tetrakisphosphate + H2O = 1D-myo-inositol 1,2,6-trisphosphate + phosphate</text>
        <dbReference type="Rhea" id="RHEA:77119"/>
        <dbReference type="ChEBI" id="CHEBI:15377"/>
        <dbReference type="ChEBI" id="CHEBI:43474"/>
        <dbReference type="ChEBI" id="CHEBI:195535"/>
        <dbReference type="ChEBI" id="CHEBI:195537"/>
    </reaction>
    <physiologicalReaction direction="left-to-right" evidence="9">
        <dbReference type="Rhea" id="RHEA:77120"/>
    </physiologicalReaction>
</comment>
<feature type="disulfide bond" evidence="16">
    <location>
        <begin position="443"/>
        <end position="455"/>
    </location>
</feature>
<reference evidence="18" key="1">
    <citation type="submission" date="2016-09" db="EMBL/GenBank/DDBJ databases">
        <authorList>
            <person name="Capua I."/>
            <person name="De Benedictis P."/>
            <person name="Joannis T."/>
            <person name="Lombin L.H."/>
            <person name="Cattoli G."/>
        </authorList>
    </citation>
    <scope>NUCLEOTIDE SEQUENCE [LARGE SCALE GENOMIC DNA]</scope>
</reference>
<dbReference type="InterPro" id="IPR016274">
    <property type="entry name" value="Histidine_acid_Pase_euk"/>
</dbReference>
<feature type="region of interest" description="Disordered" evidence="17">
    <location>
        <begin position="1"/>
        <end position="29"/>
    </location>
</feature>